<dbReference type="InterPro" id="IPR025690">
    <property type="entry name" value="Methyltransf_put"/>
</dbReference>
<dbReference type="EMBL" id="FWFR01000001">
    <property type="protein sequence ID" value="SLN17857.1"/>
    <property type="molecule type" value="Genomic_DNA"/>
</dbReference>
<dbReference type="GO" id="GO:0008168">
    <property type="term" value="F:methyltransferase activity"/>
    <property type="evidence" value="ECO:0007669"/>
    <property type="project" value="UniProtKB-KW"/>
</dbReference>
<keyword evidence="2" id="KW-1185">Reference proteome</keyword>
<dbReference type="Pfam" id="PF12692">
    <property type="entry name" value="Methyltransf_17"/>
    <property type="match status" value="1"/>
</dbReference>
<accession>A0A1Y5RLU2</accession>
<evidence type="ECO:0000313" key="2">
    <source>
        <dbReference type="Proteomes" id="UP000193200"/>
    </source>
</evidence>
<keyword evidence="1" id="KW-0489">Methyltransferase</keyword>
<protein>
    <submittedName>
        <fullName evidence="1">S-adenosyl-L-methionine methyltransferase</fullName>
    </submittedName>
</protein>
<reference evidence="1 2" key="1">
    <citation type="submission" date="2017-03" db="EMBL/GenBank/DDBJ databases">
        <authorList>
            <person name="Afonso C.L."/>
            <person name="Miller P.J."/>
            <person name="Scott M.A."/>
            <person name="Spackman E."/>
            <person name="Goraichik I."/>
            <person name="Dimitrov K.M."/>
            <person name="Suarez D.L."/>
            <person name="Swayne D.E."/>
        </authorList>
    </citation>
    <scope>NUCLEOTIDE SEQUENCE [LARGE SCALE GENOMIC DNA]</scope>
    <source>
        <strain evidence="1 2">CECT 7691</strain>
    </source>
</reference>
<sequence length="164" mass="17927">MSRLESFIRRVTAQRDCLNRAVALADGLEGVVLELGLGNGRTYDHLREVAGPREIFVFERRVAAHPDCIPDDDHLFTGDFRESFPRAEARLAGRAALVHGDFGSGDRQATAALARWIGPAMLPFLAPGAIVVTDQPLSVAALVPLPLPDGVEPGRYHMWRYEAA</sequence>
<name>A0A1Y5RLU2_9PROT</name>
<dbReference type="AlphaFoldDB" id="A0A1Y5RLU2"/>
<dbReference type="Proteomes" id="UP000193200">
    <property type="component" value="Unassembled WGS sequence"/>
</dbReference>
<organism evidence="1 2">
    <name type="scientific">Oceanibacterium hippocampi</name>
    <dbReference type="NCBI Taxonomy" id="745714"/>
    <lineage>
        <taxon>Bacteria</taxon>
        <taxon>Pseudomonadati</taxon>
        <taxon>Pseudomonadota</taxon>
        <taxon>Alphaproteobacteria</taxon>
        <taxon>Sneathiellales</taxon>
        <taxon>Sneathiellaceae</taxon>
        <taxon>Oceanibacterium</taxon>
    </lineage>
</organism>
<keyword evidence="1" id="KW-0808">Transferase</keyword>
<evidence type="ECO:0000313" key="1">
    <source>
        <dbReference type="EMBL" id="SLN17857.1"/>
    </source>
</evidence>
<dbReference type="RefSeq" id="WP_085883439.1">
    <property type="nucleotide sequence ID" value="NZ_FWFR01000001.1"/>
</dbReference>
<gene>
    <name evidence="1" type="ORF">OCH7691_00356</name>
</gene>
<dbReference type="InterPro" id="IPR029063">
    <property type="entry name" value="SAM-dependent_MTases_sf"/>
</dbReference>
<proteinExistence type="predicted"/>
<dbReference type="GO" id="GO:0032259">
    <property type="term" value="P:methylation"/>
    <property type="evidence" value="ECO:0007669"/>
    <property type="project" value="UniProtKB-KW"/>
</dbReference>
<dbReference type="OrthoDB" id="7348097at2"/>
<dbReference type="InParanoid" id="A0A1Y5RLU2"/>
<dbReference type="Gene3D" id="3.40.50.150">
    <property type="entry name" value="Vaccinia Virus protein VP39"/>
    <property type="match status" value="1"/>
</dbReference>
<dbReference type="SUPFAM" id="SSF53335">
    <property type="entry name" value="S-adenosyl-L-methionine-dependent methyltransferases"/>
    <property type="match status" value="1"/>
</dbReference>